<gene>
    <name evidence="1" type="ORF">GOBAR_AA25418</name>
</gene>
<protein>
    <submittedName>
        <fullName evidence="1">Uncharacterized protein</fullName>
    </submittedName>
</protein>
<evidence type="ECO:0000313" key="2">
    <source>
        <dbReference type="Proteomes" id="UP000239757"/>
    </source>
</evidence>
<proteinExistence type="predicted"/>
<dbReference type="EMBL" id="KZ666334">
    <property type="protein sequence ID" value="PPR95243.1"/>
    <property type="molecule type" value="Genomic_DNA"/>
</dbReference>
<dbReference type="Proteomes" id="UP000239757">
    <property type="component" value="Unassembled WGS sequence"/>
</dbReference>
<accession>A0A2P5WVX7</accession>
<reference evidence="1 2" key="1">
    <citation type="submission" date="2015-01" db="EMBL/GenBank/DDBJ databases">
        <title>Genome of allotetraploid Gossypium barbadense reveals genomic plasticity and fiber elongation in cotton evolution.</title>
        <authorList>
            <person name="Chen X."/>
            <person name="Liu X."/>
            <person name="Zhao B."/>
            <person name="Zheng H."/>
            <person name="Hu Y."/>
            <person name="Lu G."/>
            <person name="Yang C."/>
            <person name="Chen J."/>
            <person name="Shan C."/>
            <person name="Zhang L."/>
            <person name="Zhou Y."/>
            <person name="Wang L."/>
            <person name="Guo W."/>
            <person name="Bai Y."/>
            <person name="Ruan J."/>
            <person name="Shangguan X."/>
            <person name="Mao Y."/>
            <person name="Jiang J."/>
            <person name="Zhu Y."/>
            <person name="Lei J."/>
            <person name="Kang H."/>
            <person name="Chen S."/>
            <person name="He X."/>
            <person name="Wang R."/>
            <person name="Wang Y."/>
            <person name="Chen J."/>
            <person name="Wang L."/>
            <person name="Yu S."/>
            <person name="Wang B."/>
            <person name="Wei J."/>
            <person name="Song S."/>
            <person name="Lu X."/>
            <person name="Gao Z."/>
            <person name="Gu W."/>
            <person name="Deng X."/>
            <person name="Ma D."/>
            <person name="Wang S."/>
            <person name="Liang W."/>
            <person name="Fang L."/>
            <person name="Cai C."/>
            <person name="Zhu X."/>
            <person name="Zhou B."/>
            <person name="Zhang Y."/>
            <person name="Chen Z."/>
            <person name="Xu S."/>
            <person name="Zhu R."/>
            <person name="Wang S."/>
            <person name="Zhang T."/>
            <person name="Zhao G."/>
        </authorList>
    </citation>
    <scope>NUCLEOTIDE SEQUENCE [LARGE SCALE GENOMIC DNA]</scope>
    <source>
        <strain evidence="2">cv. Xinhai21</strain>
        <tissue evidence="1">Leaf</tissue>
    </source>
</reference>
<sequence>MIPAPSSASPRAATQGRDYDLGRHLRSLCSHSGCCLSPLFWHTSMGEPLDYVNGVSVTNIRSSPSRFSGVKFLYTTTVSIHLRASFLERFELSSLARTRLILRSQKPAESAIYRAPLSFVISCFCNTKRKLLPRAYIPYEMLINSSRGSPPTSVGHVSGIRYFTHRPAPRGSGPITLLRTRALLVEEPDAVVRALLLSARVFVYDHCNEESTHN</sequence>
<name>A0A2P5WVX7_GOSBA</name>
<organism evidence="1 2">
    <name type="scientific">Gossypium barbadense</name>
    <name type="common">Sea Island cotton</name>
    <name type="synonym">Hibiscus barbadensis</name>
    <dbReference type="NCBI Taxonomy" id="3634"/>
    <lineage>
        <taxon>Eukaryota</taxon>
        <taxon>Viridiplantae</taxon>
        <taxon>Streptophyta</taxon>
        <taxon>Embryophyta</taxon>
        <taxon>Tracheophyta</taxon>
        <taxon>Spermatophyta</taxon>
        <taxon>Magnoliopsida</taxon>
        <taxon>eudicotyledons</taxon>
        <taxon>Gunneridae</taxon>
        <taxon>Pentapetalae</taxon>
        <taxon>rosids</taxon>
        <taxon>malvids</taxon>
        <taxon>Malvales</taxon>
        <taxon>Malvaceae</taxon>
        <taxon>Malvoideae</taxon>
        <taxon>Gossypium</taxon>
    </lineage>
</organism>
<dbReference type="AlphaFoldDB" id="A0A2P5WVX7"/>
<evidence type="ECO:0000313" key="1">
    <source>
        <dbReference type="EMBL" id="PPR95243.1"/>
    </source>
</evidence>